<evidence type="ECO:0000256" key="3">
    <source>
        <dbReference type="ARBA" id="ARBA00022729"/>
    </source>
</evidence>
<dbReference type="InterPro" id="IPR050822">
    <property type="entry name" value="Cerebellin_Synaptic_Org"/>
</dbReference>
<keyword evidence="7" id="KW-1185">Reference proteome</keyword>
<evidence type="ECO:0000259" key="5">
    <source>
        <dbReference type="PROSITE" id="PS50871"/>
    </source>
</evidence>
<accession>A0A6J8E2X4</accession>
<dbReference type="InterPro" id="IPR008983">
    <property type="entry name" value="Tumour_necrosis_fac-like_dom"/>
</dbReference>
<dbReference type="PANTHER" id="PTHR22923:SF116">
    <property type="entry name" value="C1Q DOMAIN-CONTAINING PROTEIN"/>
    <property type="match status" value="1"/>
</dbReference>
<dbReference type="Gene3D" id="2.60.120.40">
    <property type="match status" value="1"/>
</dbReference>
<dbReference type="GO" id="GO:0005576">
    <property type="term" value="C:extracellular region"/>
    <property type="evidence" value="ECO:0007669"/>
    <property type="project" value="UniProtKB-SubCell"/>
</dbReference>
<evidence type="ECO:0000256" key="2">
    <source>
        <dbReference type="ARBA" id="ARBA00022525"/>
    </source>
</evidence>
<dbReference type="InterPro" id="IPR001073">
    <property type="entry name" value="C1q_dom"/>
</dbReference>
<keyword evidence="2" id="KW-0964">Secreted</keyword>
<name>A0A6J8E2X4_MYTCO</name>
<dbReference type="EMBL" id="CACVKT020008353">
    <property type="protein sequence ID" value="CAC5414757.1"/>
    <property type="molecule type" value="Genomic_DNA"/>
</dbReference>
<dbReference type="PANTHER" id="PTHR22923">
    <property type="entry name" value="CEREBELLIN-RELATED"/>
    <property type="match status" value="1"/>
</dbReference>
<evidence type="ECO:0000256" key="4">
    <source>
        <dbReference type="SAM" id="Coils"/>
    </source>
</evidence>
<dbReference type="Pfam" id="PF00386">
    <property type="entry name" value="C1q"/>
    <property type="match status" value="1"/>
</dbReference>
<keyword evidence="3" id="KW-0732">Signal</keyword>
<evidence type="ECO:0000313" key="7">
    <source>
        <dbReference type="Proteomes" id="UP000507470"/>
    </source>
</evidence>
<proteinExistence type="predicted"/>
<organism evidence="6 7">
    <name type="scientific">Mytilus coruscus</name>
    <name type="common">Sea mussel</name>
    <dbReference type="NCBI Taxonomy" id="42192"/>
    <lineage>
        <taxon>Eukaryota</taxon>
        <taxon>Metazoa</taxon>
        <taxon>Spiralia</taxon>
        <taxon>Lophotrochozoa</taxon>
        <taxon>Mollusca</taxon>
        <taxon>Bivalvia</taxon>
        <taxon>Autobranchia</taxon>
        <taxon>Pteriomorphia</taxon>
        <taxon>Mytilida</taxon>
        <taxon>Mytiloidea</taxon>
        <taxon>Mytilidae</taxon>
        <taxon>Mytilinae</taxon>
        <taxon>Mytilus</taxon>
    </lineage>
</organism>
<protein>
    <recommendedName>
        <fullName evidence="5">C1q domain-containing protein</fullName>
    </recommendedName>
</protein>
<dbReference type="Proteomes" id="UP000507470">
    <property type="component" value="Unassembled WGS sequence"/>
</dbReference>
<comment type="subcellular location">
    <subcellularLocation>
        <location evidence="1">Secreted</location>
    </subcellularLocation>
</comment>
<gene>
    <name evidence="6" type="ORF">MCOR_47504</name>
</gene>
<dbReference type="PRINTS" id="PR00007">
    <property type="entry name" value="COMPLEMNTC1Q"/>
</dbReference>
<dbReference type="SUPFAM" id="SSF49842">
    <property type="entry name" value="TNF-like"/>
    <property type="match status" value="1"/>
</dbReference>
<keyword evidence="4" id="KW-0175">Coiled coil</keyword>
<evidence type="ECO:0000313" key="6">
    <source>
        <dbReference type="EMBL" id="CAC5414757.1"/>
    </source>
</evidence>
<dbReference type="PROSITE" id="PS50871">
    <property type="entry name" value="C1Q"/>
    <property type="match status" value="1"/>
</dbReference>
<dbReference type="OrthoDB" id="6368610at2759"/>
<dbReference type="SMART" id="SM00110">
    <property type="entry name" value="C1Q"/>
    <property type="match status" value="1"/>
</dbReference>
<sequence length="292" mass="33249">MNRLTNRVDNLENENQRLNEEHKELKETTFKLKTLNTVFVEEQKKIQESIETKFVVGEDEVKRLSSSMKDVTNRLEHLENKNKLLEDENAGLKTRTFILEVNLGEESVKLDEKYVKLKEKSDRLEEKSVRLERSNMELVQETYRIKQSIASQSVVEGAANVITQVGFTAVLTYSANLGPHQTIIYDKAITHKGDGYDIRHGHFSAPVCGLYLISATVLSSPDAVIRTEIVKENEQLVAMVGRTMDMGSHTVVVFLNEREQVWVRHFNEATSIVRSGKDRYFSSFLGVLLAAS</sequence>
<feature type="domain" description="C1q" evidence="5">
    <location>
        <begin position="160"/>
        <end position="292"/>
    </location>
</feature>
<feature type="coiled-coil region" evidence="4">
    <location>
        <begin position="1"/>
        <end position="31"/>
    </location>
</feature>
<evidence type="ECO:0000256" key="1">
    <source>
        <dbReference type="ARBA" id="ARBA00004613"/>
    </source>
</evidence>
<reference evidence="6 7" key="1">
    <citation type="submission" date="2020-06" db="EMBL/GenBank/DDBJ databases">
        <authorList>
            <person name="Li R."/>
            <person name="Bekaert M."/>
        </authorList>
    </citation>
    <scope>NUCLEOTIDE SEQUENCE [LARGE SCALE GENOMIC DNA]</scope>
    <source>
        <strain evidence="7">wild</strain>
    </source>
</reference>
<dbReference type="AlphaFoldDB" id="A0A6J8E2X4"/>
<feature type="coiled-coil region" evidence="4">
    <location>
        <begin position="61"/>
        <end position="141"/>
    </location>
</feature>